<keyword evidence="2" id="KW-1185">Reference proteome</keyword>
<dbReference type="Proteomes" id="UP000663879">
    <property type="component" value="Unassembled WGS sequence"/>
</dbReference>
<dbReference type="AlphaFoldDB" id="A0A814RSM7"/>
<protein>
    <submittedName>
        <fullName evidence="1">Uncharacterized protein</fullName>
    </submittedName>
</protein>
<evidence type="ECO:0000313" key="2">
    <source>
        <dbReference type="Proteomes" id="UP000663879"/>
    </source>
</evidence>
<sequence length="120" mass="13751">MVQRKLYSGHKKRPLVKPFVITASNGRIIDVYGNYAAVENDASIMKSVMEKDLDSRELLKKVLKDGQKQMSSSEANQARLVTKCRYVIEVINGIFKQQFKDLKETPKTMLSHITDDYRIA</sequence>
<evidence type="ECO:0000313" key="1">
    <source>
        <dbReference type="EMBL" id="CAF1137394.1"/>
    </source>
</evidence>
<gene>
    <name evidence="1" type="ORF">OXX778_LOCUS22749</name>
</gene>
<comment type="caution">
    <text evidence="1">The sequence shown here is derived from an EMBL/GenBank/DDBJ whole genome shotgun (WGS) entry which is preliminary data.</text>
</comment>
<organism evidence="1 2">
    <name type="scientific">Brachionus calyciflorus</name>
    <dbReference type="NCBI Taxonomy" id="104777"/>
    <lineage>
        <taxon>Eukaryota</taxon>
        <taxon>Metazoa</taxon>
        <taxon>Spiralia</taxon>
        <taxon>Gnathifera</taxon>
        <taxon>Rotifera</taxon>
        <taxon>Eurotatoria</taxon>
        <taxon>Monogononta</taxon>
        <taxon>Pseudotrocha</taxon>
        <taxon>Ploima</taxon>
        <taxon>Brachionidae</taxon>
        <taxon>Brachionus</taxon>
    </lineage>
</organism>
<reference evidence="1" key="1">
    <citation type="submission" date="2021-02" db="EMBL/GenBank/DDBJ databases">
        <authorList>
            <person name="Nowell W R."/>
        </authorList>
    </citation>
    <scope>NUCLEOTIDE SEQUENCE</scope>
    <source>
        <strain evidence="1">Ploen Becks lab</strain>
    </source>
</reference>
<dbReference type="OrthoDB" id="10049726at2759"/>
<proteinExistence type="predicted"/>
<accession>A0A814RSM7</accession>
<name>A0A814RSM7_9BILA</name>
<dbReference type="EMBL" id="CAJNOC010010174">
    <property type="protein sequence ID" value="CAF1137394.1"/>
    <property type="molecule type" value="Genomic_DNA"/>
</dbReference>